<dbReference type="AlphaFoldDB" id="A0A552LX36"/>
<evidence type="ECO:0000313" key="9">
    <source>
        <dbReference type="Proteomes" id="UP000318616"/>
    </source>
</evidence>
<evidence type="ECO:0000256" key="5">
    <source>
        <dbReference type="ARBA" id="ARBA00023049"/>
    </source>
</evidence>
<comment type="cofactor">
    <cofactor evidence="6">
        <name>Zn(2+)</name>
        <dbReference type="ChEBI" id="CHEBI:29105"/>
    </cofactor>
    <text evidence="6">Binds 1 zinc ion per subunit.</text>
</comment>
<comment type="similarity">
    <text evidence="6">Belongs to the peptidase M48 family.</text>
</comment>
<dbReference type="InterPro" id="IPR051156">
    <property type="entry name" value="Mito/Outer_Membr_Metalloprot"/>
</dbReference>
<dbReference type="GO" id="GO:0046872">
    <property type="term" value="F:metal ion binding"/>
    <property type="evidence" value="ECO:0007669"/>
    <property type="project" value="UniProtKB-KW"/>
</dbReference>
<keyword evidence="1 6" id="KW-0645">Protease</keyword>
<proteinExistence type="inferred from homology"/>
<reference evidence="8 9" key="1">
    <citation type="submission" date="2019-01" db="EMBL/GenBank/DDBJ databases">
        <title>Coherence of Microcystis species and biogeography revealed through population genomics.</title>
        <authorList>
            <person name="Perez-Carrascal O.M."/>
            <person name="Terrat Y."/>
            <person name="Giani A."/>
            <person name="Fortin N."/>
            <person name="Tromas N."/>
            <person name="Shapiro B.J."/>
        </authorList>
    </citation>
    <scope>NUCLEOTIDE SEQUENCE [LARGE SCALE GENOMIC DNA]</scope>
    <source>
        <strain evidence="8">Mw_MB_S_20031200_S109D</strain>
    </source>
</reference>
<gene>
    <name evidence="8" type="ORF">EWV88_09025</name>
</gene>
<keyword evidence="4 6" id="KW-0862">Zinc</keyword>
<evidence type="ECO:0000256" key="1">
    <source>
        <dbReference type="ARBA" id="ARBA00022670"/>
    </source>
</evidence>
<feature type="domain" description="Peptidase M48" evidence="7">
    <location>
        <begin position="82"/>
        <end position="251"/>
    </location>
</feature>
<evidence type="ECO:0000256" key="6">
    <source>
        <dbReference type="RuleBase" id="RU003983"/>
    </source>
</evidence>
<dbReference type="Pfam" id="PF01435">
    <property type="entry name" value="Peptidase_M48"/>
    <property type="match status" value="1"/>
</dbReference>
<dbReference type="CDD" id="cd07333">
    <property type="entry name" value="M48C_bepA_like"/>
    <property type="match status" value="1"/>
</dbReference>
<protein>
    <submittedName>
        <fullName evidence="8">M48 family peptidase</fullName>
    </submittedName>
</protein>
<dbReference type="Proteomes" id="UP000318616">
    <property type="component" value="Unassembled WGS sequence"/>
</dbReference>
<comment type="caution">
    <text evidence="8">The sequence shown here is derived from an EMBL/GenBank/DDBJ whole genome shotgun (WGS) entry which is preliminary data.</text>
</comment>
<dbReference type="GO" id="GO:0016020">
    <property type="term" value="C:membrane"/>
    <property type="evidence" value="ECO:0007669"/>
    <property type="project" value="TreeGrafter"/>
</dbReference>
<accession>A0A552LX36</accession>
<dbReference type="Gene3D" id="3.30.2010.10">
    <property type="entry name" value="Metalloproteases ('zincins'), catalytic domain"/>
    <property type="match status" value="1"/>
</dbReference>
<keyword evidence="2" id="KW-0479">Metal-binding</keyword>
<evidence type="ECO:0000313" key="8">
    <source>
        <dbReference type="EMBL" id="TRV24764.1"/>
    </source>
</evidence>
<name>A0A552LX36_9CHRO</name>
<keyword evidence="3 6" id="KW-0378">Hydrolase</keyword>
<evidence type="ECO:0000259" key="7">
    <source>
        <dbReference type="Pfam" id="PF01435"/>
    </source>
</evidence>
<dbReference type="GO" id="GO:0004222">
    <property type="term" value="F:metalloendopeptidase activity"/>
    <property type="evidence" value="ECO:0007669"/>
    <property type="project" value="InterPro"/>
</dbReference>
<sequence length="282" mass="31127">MRPIFCRFWLLTLITLLLTLSIGMINPQPSFGRSWMDLLFRGVQVIQLSTISPQQEVALGKQINQGLLESGKIQLSKDARINQYVQEIGQRLAATSDRPDLPYTFQVVRDNSINAFATMGGFVYLHTGLIKTADNEAELASVIAHEIGHIVGRHSITQLRNTALAQGLLSAAGLDTKTWVQLGVNLAYNLPNSRKDELEADRLGLNNLAEAGYAATAMISFMGKLAQQGGSTPAILSTHPATGDRILSLQKQLNSVNNKQNQGLDENYYQLQIRSLQYYQNV</sequence>
<dbReference type="EMBL" id="SFAP01000118">
    <property type="protein sequence ID" value="TRV24764.1"/>
    <property type="molecule type" value="Genomic_DNA"/>
</dbReference>
<evidence type="ECO:0000256" key="2">
    <source>
        <dbReference type="ARBA" id="ARBA00022723"/>
    </source>
</evidence>
<organism evidence="8 9">
    <name type="scientific">Microcystis wesenbergii Mw_MB_S_20031200_S109D</name>
    <dbReference type="NCBI Taxonomy" id="2486241"/>
    <lineage>
        <taxon>Bacteria</taxon>
        <taxon>Bacillati</taxon>
        <taxon>Cyanobacteriota</taxon>
        <taxon>Cyanophyceae</taxon>
        <taxon>Oscillatoriophycideae</taxon>
        <taxon>Chroococcales</taxon>
        <taxon>Microcystaceae</taxon>
        <taxon>Microcystis</taxon>
    </lineage>
</organism>
<dbReference type="PANTHER" id="PTHR22726">
    <property type="entry name" value="METALLOENDOPEPTIDASE OMA1"/>
    <property type="match status" value="1"/>
</dbReference>
<dbReference type="PANTHER" id="PTHR22726:SF1">
    <property type="entry name" value="METALLOENDOPEPTIDASE OMA1, MITOCHONDRIAL"/>
    <property type="match status" value="1"/>
</dbReference>
<evidence type="ECO:0000256" key="3">
    <source>
        <dbReference type="ARBA" id="ARBA00022801"/>
    </source>
</evidence>
<evidence type="ECO:0000256" key="4">
    <source>
        <dbReference type="ARBA" id="ARBA00022833"/>
    </source>
</evidence>
<dbReference type="GO" id="GO:0051603">
    <property type="term" value="P:proteolysis involved in protein catabolic process"/>
    <property type="evidence" value="ECO:0007669"/>
    <property type="project" value="TreeGrafter"/>
</dbReference>
<keyword evidence="5 6" id="KW-0482">Metalloprotease</keyword>
<dbReference type="InterPro" id="IPR001915">
    <property type="entry name" value="Peptidase_M48"/>
</dbReference>